<name>A0A447IUE8_9ARCH</name>
<dbReference type="GO" id="GO:0006196">
    <property type="term" value="P:AMP catabolic process"/>
    <property type="evidence" value="ECO:0007669"/>
    <property type="project" value="UniProtKB-UniRule"/>
</dbReference>
<dbReference type="PANTHER" id="PTHR42704">
    <property type="entry name" value="RIBULOSE BISPHOSPHATE CARBOXYLASE"/>
    <property type="match status" value="1"/>
</dbReference>
<gene>
    <name evidence="6 9" type="primary">rbcL</name>
</gene>
<feature type="active site" description="Proton acceptor" evidence="6">
    <location>
        <position position="270"/>
    </location>
</feature>
<dbReference type="Gene3D" id="3.30.70.150">
    <property type="entry name" value="RuBisCO large subunit, N-terminal domain"/>
    <property type="match status" value="1"/>
</dbReference>
<comment type="cofactor">
    <cofactor evidence="6">
        <name>Mg(2+)</name>
        <dbReference type="ChEBI" id="CHEBI:18420"/>
    </cofactor>
    <text evidence="6">Binds 1 Mg(2+) ion per subunit.</text>
</comment>
<comment type="function">
    <text evidence="6">Catalyzes the addition of molecular CO(2) and H(2)O to ribulose 1,5-bisphosphate (RuBP), generating two molecules of 3-phosphoglycerate (3-PGA). Functions in an archaeal AMP degradation pathway, together with AMP phosphorylase and R15P isomerase.</text>
</comment>
<keyword evidence="5 6" id="KW-0120">Carbon dioxide fixation</keyword>
<feature type="modified residue" description="N6-carboxylysine" evidence="6">
    <location>
        <position position="177"/>
    </location>
</feature>
<feature type="binding site" evidence="6">
    <location>
        <position position="271"/>
    </location>
    <ligand>
        <name>substrate</name>
    </ligand>
</feature>
<dbReference type="InterPro" id="IPR036422">
    <property type="entry name" value="RuBisCO_lsu_N_sf"/>
</dbReference>
<keyword evidence="2 6" id="KW-0460">Magnesium</keyword>
<evidence type="ECO:0000256" key="1">
    <source>
        <dbReference type="ARBA" id="ARBA00022723"/>
    </source>
</evidence>
<sequence length="432" mass="47894">MAGYEDFIDMDYKPDSHDVIASFRVKVPRWSSSKRAWGAVAAESSVGTWSPLKAMNYAHVKKVAAKVFEAKGEWIKIAYPEEHFEEGNMSQILASIAGNVFGMKAVGALRLEDMQFTKKIIKSFPGPQFGRNGVRNIFKEYKRPLMLSVAKPKVGLTTKEHVEVGRQIWEGGLDLLKDDENLADQKFNPFKKRVVDSLKVRDKIEKNTGEKKSYLINITGPNVKEMEKRAKFIKEQGGEYAMIDIVTTGWAAVASVREICQDLGLAIHAHRAMHGAMTRVPTHGFSMNCVAKCIRLLGVDQFHIGTANVGKLVGTVEETVHHEQQITQDNVAENSKLHCLEQKWFGMKPVFPVSSGGLHPLLVDKVMDKLGIDIMLQIGGGIHGHPNGSYAGAKAMREAVEAYMAGTDLAVAAKKCEELKVALDYWGRKGTR</sequence>
<dbReference type="PANTHER" id="PTHR42704:SF17">
    <property type="entry name" value="RIBULOSE BISPHOSPHATE CARBOXYLASE LARGE CHAIN"/>
    <property type="match status" value="1"/>
</dbReference>
<dbReference type="GO" id="GO:0015977">
    <property type="term" value="P:carbon fixation"/>
    <property type="evidence" value="ECO:0007669"/>
    <property type="project" value="UniProtKB-KW"/>
</dbReference>
<dbReference type="EC" id="4.1.1.39" evidence="6"/>
<protein>
    <recommendedName>
        <fullName evidence="6">Ribulose bisphosphate carboxylase</fullName>
        <shortName evidence="6">RuBisCO</shortName>
        <ecNumber evidence="6">4.1.1.39</ecNumber>
    </recommendedName>
</protein>
<feature type="binding site" evidence="6">
    <location>
        <position position="179"/>
    </location>
    <ligand>
        <name>Mg(2+)</name>
        <dbReference type="ChEBI" id="CHEBI:18420"/>
    </ligand>
</feature>
<dbReference type="InterPro" id="IPR033966">
    <property type="entry name" value="RuBisCO"/>
</dbReference>
<dbReference type="SUPFAM" id="SSF51649">
    <property type="entry name" value="RuBisCo, C-terminal domain"/>
    <property type="match status" value="1"/>
</dbReference>
<feature type="binding site" evidence="6">
    <location>
        <begin position="377"/>
        <end position="380"/>
    </location>
    <ligand>
        <name>substrate</name>
    </ligand>
</feature>
<dbReference type="InterPro" id="IPR017443">
    <property type="entry name" value="RuBisCO_lsu_fd_N"/>
</dbReference>
<organism evidence="9">
    <name type="scientific">uncultured Candidatus Pacearchaeota archaeon</name>
    <dbReference type="NCBI Taxonomy" id="2109283"/>
    <lineage>
        <taxon>Archaea</taxon>
        <taxon>Candidatus Pacearchaeota</taxon>
        <taxon>environmental samples</taxon>
    </lineage>
</organism>
<dbReference type="SFLD" id="SFLDS00014">
    <property type="entry name" value="RuBisCO"/>
    <property type="match status" value="1"/>
</dbReference>
<evidence type="ECO:0000259" key="7">
    <source>
        <dbReference type="Pfam" id="PF00016"/>
    </source>
</evidence>
<evidence type="ECO:0000259" key="8">
    <source>
        <dbReference type="Pfam" id="PF02788"/>
    </source>
</evidence>
<dbReference type="InterPro" id="IPR036376">
    <property type="entry name" value="RuBisCO_lsu_C_sf"/>
</dbReference>
<keyword evidence="1 6" id="KW-0479">Metal-binding</keyword>
<comment type="subunit">
    <text evidence="6">Homodimer or homodecamer. In contrast to form I RuBisCO, the form III RuBisCO is composed solely of large subunits.</text>
</comment>
<dbReference type="Gene3D" id="3.20.20.110">
    <property type="entry name" value="Ribulose bisphosphate carboxylase, large subunit, C-terminal domain"/>
    <property type="match status" value="1"/>
</dbReference>
<comment type="similarity">
    <text evidence="6">Belongs to the RuBisCO large chain family. Type III subfamily.</text>
</comment>
<dbReference type="NCBIfam" id="NF003252">
    <property type="entry name" value="PRK04208.1"/>
    <property type="match status" value="1"/>
</dbReference>
<dbReference type="GO" id="GO:0016984">
    <property type="term" value="F:ribulose-bisphosphate carboxylase activity"/>
    <property type="evidence" value="ECO:0007669"/>
    <property type="project" value="UniProtKB-UniRule"/>
</dbReference>
<dbReference type="InterPro" id="IPR017712">
    <property type="entry name" value="RuBisCO_III"/>
</dbReference>
<evidence type="ECO:0000256" key="3">
    <source>
        <dbReference type="ARBA" id="ARBA00023002"/>
    </source>
</evidence>
<evidence type="ECO:0000313" key="9">
    <source>
        <dbReference type="EMBL" id="VDS11111.1"/>
    </source>
</evidence>
<dbReference type="EMBL" id="LR131723">
    <property type="protein sequence ID" value="VDS11111.1"/>
    <property type="molecule type" value="Genomic_DNA"/>
</dbReference>
<dbReference type="InterPro" id="IPR000685">
    <property type="entry name" value="RuBisCO_lsu_C"/>
</dbReference>
<accession>A0A447IUE8</accession>
<dbReference type="NCBIfam" id="TIGR03326">
    <property type="entry name" value="rubisco_III"/>
    <property type="match status" value="1"/>
</dbReference>
<feature type="binding site" description="via carbamate group" evidence="6">
    <location>
        <position position="177"/>
    </location>
    <ligand>
        <name>Mg(2+)</name>
        <dbReference type="ChEBI" id="CHEBI:18420"/>
    </ligand>
</feature>
<feature type="binding site" evidence="6">
    <location>
        <position position="180"/>
    </location>
    <ligand>
        <name>Mg(2+)</name>
        <dbReference type="ChEBI" id="CHEBI:18420"/>
    </ligand>
</feature>
<feature type="site" description="Transition state stabilizer" evidence="6">
    <location>
        <position position="311"/>
    </location>
</feature>
<evidence type="ECO:0000256" key="6">
    <source>
        <dbReference type="HAMAP-Rule" id="MF_01133"/>
    </source>
</evidence>
<feature type="active site" description="Proton acceptor" evidence="6">
    <location>
        <position position="151"/>
    </location>
</feature>
<comment type="catalytic activity">
    <reaction evidence="6">
        <text>2 (2R)-3-phosphoglycerate + 2 H(+) = D-ribulose 1,5-bisphosphate + CO2 + H2O</text>
        <dbReference type="Rhea" id="RHEA:23124"/>
        <dbReference type="ChEBI" id="CHEBI:15377"/>
        <dbReference type="ChEBI" id="CHEBI:15378"/>
        <dbReference type="ChEBI" id="CHEBI:16526"/>
        <dbReference type="ChEBI" id="CHEBI:57870"/>
        <dbReference type="ChEBI" id="CHEBI:58272"/>
        <dbReference type="EC" id="4.1.1.39"/>
    </reaction>
</comment>
<feature type="binding site" evidence="6">
    <location>
        <begin position="355"/>
        <end position="357"/>
    </location>
    <ligand>
        <name>substrate</name>
    </ligand>
</feature>
<dbReference type="GO" id="GO:0000287">
    <property type="term" value="F:magnesium ion binding"/>
    <property type="evidence" value="ECO:0007669"/>
    <property type="project" value="UniProtKB-UniRule"/>
</dbReference>
<dbReference type="HAMAP" id="MF_01133">
    <property type="entry name" value="RuBisCO_L_type3"/>
    <property type="match status" value="1"/>
</dbReference>
<dbReference type="SUPFAM" id="SSF54966">
    <property type="entry name" value="RuBisCO, large subunit, small (N-terminal) domain"/>
    <property type="match status" value="1"/>
</dbReference>
<dbReference type="Pfam" id="PF02788">
    <property type="entry name" value="RuBisCO_large_N"/>
    <property type="match status" value="1"/>
</dbReference>
<dbReference type="SFLD" id="SFLDG00301">
    <property type="entry name" value="RuBisCO-like_proteins"/>
    <property type="match status" value="1"/>
</dbReference>
<feature type="domain" description="Ribulose bisphosphate carboxylase large subunit C-terminal" evidence="7">
    <location>
        <begin position="134"/>
        <end position="426"/>
    </location>
</feature>
<reference evidence="9" key="1">
    <citation type="submission" date="2018-12" db="EMBL/GenBank/DDBJ databases">
        <authorList>
            <person name="Jaffe A."/>
        </authorList>
    </citation>
    <scope>NUCLEOTIDE SEQUENCE</scope>
</reference>
<comment type="miscellaneous">
    <text evidence="6">Because the Archaea possessing a type III RuBisCO are all anaerobic, it is most likely that only the carboxylase activity of RuBisCO, and not the competitive oxygenase activity (by which RuBP reacts with O(2) to form one molecule of 3-phosphoglycerate and one molecule of 2-phosphoglycolate), is biologically relevant in these strains.</text>
</comment>
<proteinExistence type="inferred from homology"/>
<feature type="binding site" evidence="6">
    <location>
        <position position="153"/>
    </location>
    <ligand>
        <name>substrate</name>
    </ligand>
</feature>
<evidence type="ECO:0000256" key="4">
    <source>
        <dbReference type="ARBA" id="ARBA00023239"/>
    </source>
</evidence>
<keyword evidence="3 6" id="KW-0560">Oxidoreductase</keyword>
<comment type="catalytic activity">
    <reaction evidence="6">
        <text>D-ribulose 1,5-bisphosphate + O2 = 2-phosphoglycolate + (2R)-3-phosphoglycerate + 2 H(+)</text>
        <dbReference type="Rhea" id="RHEA:36631"/>
        <dbReference type="ChEBI" id="CHEBI:15378"/>
        <dbReference type="ChEBI" id="CHEBI:15379"/>
        <dbReference type="ChEBI" id="CHEBI:57870"/>
        <dbReference type="ChEBI" id="CHEBI:58033"/>
        <dbReference type="ChEBI" id="CHEBI:58272"/>
    </reaction>
</comment>
<evidence type="ECO:0000256" key="5">
    <source>
        <dbReference type="ARBA" id="ARBA00023300"/>
    </source>
</evidence>
<dbReference type="AlphaFoldDB" id="A0A447IUE8"/>
<dbReference type="GO" id="GO:0016491">
    <property type="term" value="F:oxidoreductase activity"/>
    <property type="evidence" value="ECO:0007669"/>
    <property type="project" value="UniProtKB-KW"/>
</dbReference>
<feature type="domain" description="Ribulose bisphosphate carboxylase large subunit ferrodoxin-like N-terminal" evidence="8">
    <location>
        <begin position="6"/>
        <end position="118"/>
    </location>
</feature>
<keyword evidence="4 6" id="KW-0456">Lyase</keyword>
<dbReference type="Pfam" id="PF00016">
    <property type="entry name" value="RuBisCO_large"/>
    <property type="match status" value="1"/>
</dbReference>
<feature type="binding site" evidence="6">
    <location>
        <position position="303"/>
    </location>
    <ligand>
        <name>substrate</name>
    </ligand>
</feature>
<evidence type="ECO:0000256" key="2">
    <source>
        <dbReference type="ARBA" id="ARBA00022842"/>
    </source>
</evidence>